<evidence type="ECO:0000313" key="13">
    <source>
        <dbReference type="Proteomes" id="UP000565579"/>
    </source>
</evidence>
<keyword evidence="10" id="KW-1133">Transmembrane helix</keyword>
<name>A0A7X0NZD3_9ACTN</name>
<evidence type="ECO:0000313" key="12">
    <source>
        <dbReference type="EMBL" id="MBB6552432.1"/>
    </source>
</evidence>
<feature type="coiled-coil region" evidence="9">
    <location>
        <begin position="178"/>
        <end position="215"/>
    </location>
</feature>
<sequence>MTVVPRRLLPAELAALDGWPAGRRTARDWAADAGLFAFAVIIAVEQAAAYPPAGADFVPAWLVAVNPWVAAVACLALWWRRRHPTGLAVAMIGALALSGSAMGAAMVAGLTVAVHRPWGRAAAVTGAYLLVCGYYGLFADPPGVQRPVLLASLLLMLGGPLCLGMAVRARRLLVAGLRREAEVSAREHRLELAEARRAEREHRLALAEARRAERERLAREMHDVLAHRVSLLSVHAGALAYRSSRAAAGTGPPLDAEEVAGAVEVIQDNARLALDELRDVLSVLRDGEPAGAPPQPGLADLPRLVAEAEAAGQRVELTVGDEVAARAGSVRAHVQRTAYRTVQEGLTNARRHGPPGAEVRVRVTGVPGDELIVTVENPVTGGGSPAGAGGGKGLIGLGERAVLDGGGLEHGVRGGVFVLSARLPWQI</sequence>
<keyword evidence="6 12" id="KW-0418">Kinase</keyword>
<comment type="catalytic activity">
    <reaction evidence="1">
        <text>ATP + protein L-histidine = ADP + protein N-phospho-L-histidine.</text>
        <dbReference type="EC" id="2.7.13.3"/>
    </reaction>
</comment>
<dbReference type="InterPro" id="IPR036890">
    <property type="entry name" value="HATPase_C_sf"/>
</dbReference>
<dbReference type="Gene3D" id="1.20.5.1930">
    <property type="match status" value="1"/>
</dbReference>
<dbReference type="GO" id="GO:0016020">
    <property type="term" value="C:membrane"/>
    <property type="evidence" value="ECO:0007669"/>
    <property type="project" value="InterPro"/>
</dbReference>
<keyword evidence="8" id="KW-0902">Two-component regulatory system</keyword>
<dbReference type="GO" id="GO:0005524">
    <property type="term" value="F:ATP binding"/>
    <property type="evidence" value="ECO:0007669"/>
    <property type="project" value="UniProtKB-KW"/>
</dbReference>
<keyword evidence="10" id="KW-0472">Membrane</keyword>
<keyword evidence="5" id="KW-0547">Nucleotide-binding</keyword>
<evidence type="ECO:0000256" key="4">
    <source>
        <dbReference type="ARBA" id="ARBA00022679"/>
    </source>
</evidence>
<dbReference type="PANTHER" id="PTHR24421">
    <property type="entry name" value="NITRATE/NITRITE SENSOR PROTEIN NARX-RELATED"/>
    <property type="match status" value="1"/>
</dbReference>
<dbReference type="InterPro" id="IPR011712">
    <property type="entry name" value="Sig_transdc_His_kin_sub3_dim/P"/>
</dbReference>
<evidence type="ECO:0000256" key="9">
    <source>
        <dbReference type="SAM" id="Coils"/>
    </source>
</evidence>
<keyword evidence="9" id="KW-0175">Coiled coil</keyword>
<evidence type="ECO:0000256" key="7">
    <source>
        <dbReference type="ARBA" id="ARBA00022840"/>
    </source>
</evidence>
<dbReference type="Gene3D" id="3.30.565.10">
    <property type="entry name" value="Histidine kinase-like ATPase, C-terminal domain"/>
    <property type="match status" value="1"/>
</dbReference>
<feature type="domain" description="Signal transduction histidine kinase subgroup 3 dimerisation and phosphoacceptor" evidence="11">
    <location>
        <begin position="213"/>
        <end position="287"/>
    </location>
</feature>
<feature type="transmembrane region" description="Helical" evidence="10">
    <location>
        <begin position="29"/>
        <end position="48"/>
    </location>
</feature>
<evidence type="ECO:0000256" key="1">
    <source>
        <dbReference type="ARBA" id="ARBA00000085"/>
    </source>
</evidence>
<dbReference type="Pfam" id="PF07730">
    <property type="entry name" value="HisKA_3"/>
    <property type="match status" value="1"/>
</dbReference>
<dbReference type="InterPro" id="IPR050482">
    <property type="entry name" value="Sensor_HK_TwoCompSys"/>
</dbReference>
<evidence type="ECO:0000256" key="10">
    <source>
        <dbReference type="SAM" id="Phobius"/>
    </source>
</evidence>
<comment type="caution">
    <text evidence="12">The sequence shown here is derived from an EMBL/GenBank/DDBJ whole genome shotgun (WGS) entry which is preliminary data.</text>
</comment>
<evidence type="ECO:0000256" key="6">
    <source>
        <dbReference type="ARBA" id="ARBA00022777"/>
    </source>
</evidence>
<dbReference type="RefSeq" id="WP_185106352.1">
    <property type="nucleotide sequence ID" value="NZ_JACHMI010000001.1"/>
</dbReference>
<reference evidence="12 13" key="1">
    <citation type="submission" date="2020-08" db="EMBL/GenBank/DDBJ databases">
        <title>Sequencing the genomes of 1000 actinobacteria strains.</title>
        <authorList>
            <person name="Klenk H.-P."/>
        </authorList>
    </citation>
    <scope>NUCLEOTIDE SEQUENCE [LARGE SCALE GENOMIC DNA]</scope>
    <source>
        <strain evidence="12 13">DSM 43768</strain>
    </source>
</reference>
<dbReference type="GO" id="GO:0000155">
    <property type="term" value="F:phosphorelay sensor kinase activity"/>
    <property type="evidence" value="ECO:0007669"/>
    <property type="project" value="InterPro"/>
</dbReference>
<organism evidence="12 13">
    <name type="scientific">Nonomuraea rubra</name>
    <dbReference type="NCBI Taxonomy" id="46180"/>
    <lineage>
        <taxon>Bacteria</taxon>
        <taxon>Bacillati</taxon>
        <taxon>Actinomycetota</taxon>
        <taxon>Actinomycetes</taxon>
        <taxon>Streptosporangiales</taxon>
        <taxon>Streptosporangiaceae</taxon>
        <taxon>Nonomuraea</taxon>
    </lineage>
</organism>
<keyword evidence="13" id="KW-1185">Reference proteome</keyword>
<dbReference type="AlphaFoldDB" id="A0A7X0NZD3"/>
<dbReference type="GO" id="GO:0046983">
    <property type="term" value="F:protein dimerization activity"/>
    <property type="evidence" value="ECO:0007669"/>
    <property type="project" value="InterPro"/>
</dbReference>
<dbReference type="EC" id="2.7.13.3" evidence="2"/>
<dbReference type="PANTHER" id="PTHR24421:SF10">
    <property type="entry name" value="NITRATE_NITRITE SENSOR PROTEIN NARQ"/>
    <property type="match status" value="1"/>
</dbReference>
<gene>
    <name evidence="12" type="ORF">HD593_007227</name>
</gene>
<feature type="transmembrane region" description="Helical" evidence="10">
    <location>
        <begin position="60"/>
        <end position="79"/>
    </location>
</feature>
<evidence type="ECO:0000256" key="8">
    <source>
        <dbReference type="ARBA" id="ARBA00023012"/>
    </source>
</evidence>
<feature type="transmembrane region" description="Helical" evidence="10">
    <location>
        <begin position="149"/>
        <end position="167"/>
    </location>
</feature>
<feature type="transmembrane region" description="Helical" evidence="10">
    <location>
        <begin position="118"/>
        <end position="137"/>
    </location>
</feature>
<keyword evidence="10" id="KW-0812">Transmembrane</keyword>
<evidence type="ECO:0000259" key="11">
    <source>
        <dbReference type="Pfam" id="PF07730"/>
    </source>
</evidence>
<dbReference type="Proteomes" id="UP000565579">
    <property type="component" value="Unassembled WGS sequence"/>
</dbReference>
<protein>
    <recommendedName>
        <fullName evidence="2">histidine kinase</fullName>
        <ecNumber evidence="2">2.7.13.3</ecNumber>
    </recommendedName>
</protein>
<dbReference type="EMBL" id="JACHMI010000001">
    <property type="protein sequence ID" value="MBB6552432.1"/>
    <property type="molecule type" value="Genomic_DNA"/>
</dbReference>
<keyword evidence="4" id="KW-0808">Transferase</keyword>
<proteinExistence type="predicted"/>
<evidence type="ECO:0000256" key="2">
    <source>
        <dbReference type="ARBA" id="ARBA00012438"/>
    </source>
</evidence>
<keyword evidence="7" id="KW-0067">ATP-binding</keyword>
<evidence type="ECO:0000256" key="3">
    <source>
        <dbReference type="ARBA" id="ARBA00022553"/>
    </source>
</evidence>
<accession>A0A7X0NZD3</accession>
<evidence type="ECO:0000256" key="5">
    <source>
        <dbReference type="ARBA" id="ARBA00022741"/>
    </source>
</evidence>
<feature type="transmembrane region" description="Helical" evidence="10">
    <location>
        <begin position="86"/>
        <end position="112"/>
    </location>
</feature>
<keyword evidence="3" id="KW-0597">Phosphoprotein</keyword>